<dbReference type="Proteomes" id="UP000034531">
    <property type="component" value="Unassembled WGS sequence"/>
</dbReference>
<dbReference type="EMBL" id="LBYI01000005">
    <property type="protein sequence ID" value="KKR50882.1"/>
    <property type="molecule type" value="Genomic_DNA"/>
</dbReference>
<evidence type="ECO:0000313" key="1">
    <source>
        <dbReference type="EMBL" id="KKR50882.1"/>
    </source>
</evidence>
<name>A0A0G0UKX1_9BACT</name>
<evidence type="ECO:0000313" key="2">
    <source>
        <dbReference type="Proteomes" id="UP000034531"/>
    </source>
</evidence>
<sequence length="49" mass="5146">MILALSGDKVGLVAPVVVKGDIWGASGNRRAFISVARSAWTVISFCQVV</sequence>
<reference evidence="1 2" key="1">
    <citation type="journal article" date="2015" name="Nature">
        <title>rRNA introns, odd ribosomes, and small enigmatic genomes across a large radiation of phyla.</title>
        <authorList>
            <person name="Brown C.T."/>
            <person name="Hug L.A."/>
            <person name="Thomas B.C."/>
            <person name="Sharon I."/>
            <person name="Castelle C.J."/>
            <person name="Singh A."/>
            <person name="Wilkins M.J."/>
            <person name="Williams K.H."/>
            <person name="Banfield J.F."/>
        </authorList>
    </citation>
    <scope>NUCLEOTIDE SEQUENCE [LARGE SCALE GENOMIC DNA]</scope>
</reference>
<organism evidence="1 2">
    <name type="scientific">Candidatus Curtissbacteria bacterium GW2011_GWA1_40_16</name>
    <dbReference type="NCBI Taxonomy" id="1618405"/>
    <lineage>
        <taxon>Bacteria</taxon>
        <taxon>Candidatus Curtissiibacteriota</taxon>
    </lineage>
</organism>
<accession>A0A0G0UKX1</accession>
<gene>
    <name evidence="1" type="ORF">UT84_C0005G0028</name>
</gene>
<dbReference type="AlphaFoldDB" id="A0A0G0UKX1"/>
<protein>
    <submittedName>
        <fullName evidence="1">Uncharacterized protein</fullName>
    </submittedName>
</protein>
<comment type="caution">
    <text evidence="1">The sequence shown here is derived from an EMBL/GenBank/DDBJ whole genome shotgun (WGS) entry which is preliminary data.</text>
</comment>
<proteinExistence type="predicted"/>